<feature type="compositionally biased region" description="Polar residues" evidence="2">
    <location>
        <begin position="285"/>
        <end position="299"/>
    </location>
</feature>
<protein>
    <submittedName>
        <fullName evidence="3">Uncharacterized protein</fullName>
    </submittedName>
</protein>
<sequence length="475" mass="49708">MLTECWQGLNVAGLVGIGSDEDAILDLNPAKKKKQIEEEQRAAKALENFQMQERQQLEQALKMGQISPGQYTDALNALNDKHQAQNQQLQKNIMASRGKVINDIRQQQLGTGAKFGSVQPGGGGDINPALANNIGSICPEQQGQETSLFYAYLTCSHPTPSLNPSYVLTFLNATSANIWYQNVAQKQGVQRLSHQFYTYTGVTPHPVQFHQAFSGLFGTGHMVATPVSGCQPVLPPQTTDGYLVGSKYMHSSCNPTASAAGVNPSGQTAHVSGGGSQLDGPQWIGGSNTQGGPQLNGPQWTGGGNTQGGPQLNGPQWTGGGNTQGGTAQPSGSNTQTSRQKWTKELVASQIGQSLKNQGDPRPIEAIQQEVLNDLRGDCAKCTSAGTGLSEQVPAVNGVPGTGIQDPGSQGLNIGGLVGIGSNEKAMIDLNPAKKREQVIQEQRQMAQLGQGASSSSVGPIAGAGVGRPLGGLAR</sequence>
<feature type="compositionally biased region" description="Gly residues" evidence="2">
    <location>
        <begin position="462"/>
        <end position="475"/>
    </location>
</feature>
<reference evidence="3 4" key="1">
    <citation type="submission" date="2019-04" db="EMBL/GenBank/DDBJ databases">
        <title>Friends and foes A comparative genomics studyof 23 Aspergillus species from section Flavi.</title>
        <authorList>
            <consortium name="DOE Joint Genome Institute"/>
            <person name="Kjaerbolling I."/>
            <person name="Vesth T."/>
            <person name="Frisvad J.C."/>
            <person name="Nybo J.L."/>
            <person name="Theobald S."/>
            <person name="Kildgaard S."/>
            <person name="Isbrandt T."/>
            <person name="Kuo A."/>
            <person name="Sato A."/>
            <person name="Lyhne E.K."/>
            <person name="Kogle M.E."/>
            <person name="Wiebenga A."/>
            <person name="Kun R.S."/>
            <person name="Lubbers R.J."/>
            <person name="Makela M.R."/>
            <person name="Barry K."/>
            <person name="Chovatia M."/>
            <person name="Clum A."/>
            <person name="Daum C."/>
            <person name="Haridas S."/>
            <person name="He G."/>
            <person name="LaButti K."/>
            <person name="Lipzen A."/>
            <person name="Mondo S."/>
            <person name="Riley R."/>
            <person name="Salamov A."/>
            <person name="Simmons B.A."/>
            <person name="Magnuson J.K."/>
            <person name="Henrissat B."/>
            <person name="Mortensen U.H."/>
            <person name="Larsen T.O."/>
            <person name="Devries R.P."/>
            <person name="Grigoriev I.V."/>
            <person name="Machida M."/>
            <person name="Baker S.E."/>
            <person name="Andersen M.R."/>
        </authorList>
    </citation>
    <scope>NUCLEOTIDE SEQUENCE [LARGE SCALE GENOMIC DNA]</scope>
    <source>
        <strain evidence="3 4">IBT 29228</strain>
    </source>
</reference>
<evidence type="ECO:0000256" key="1">
    <source>
        <dbReference type="SAM" id="Coils"/>
    </source>
</evidence>
<evidence type="ECO:0000313" key="3">
    <source>
        <dbReference type="EMBL" id="KAE8371307.1"/>
    </source>
</evidence>
<dbReference type="AlphaFoldDB" id="A0A5N7AN69"/>
<feature type="region of interest" description="Disordered" evidence="2">
    <location>
        <begin position="259"/>
        <end position="342"/>
    </location>
</feature>
<feature type="region of interest" description="Disordered" evidence="2">
    <location>
        <begin position="446"/>
        <end position="475"/>
    </location>
</feature>
<evidence type="ECO:0000256" key="2">
    <source>
        <dbReference type="SAM" id="MobiDB-lite"/>
    </source>
</evidence>
<keyword evidence="4" id="KW-1185">Reference proteome</keyword>
<keyword evidence="1" id="KW-0175">Coiled coil</keyword>
<feature type="compositionally biased region" description="Polar residues" evidence="2">
    <location>
        <begin position="446"/>
        <end position="458"/>
    </location>
</feature>
<dbReference type="EMBL" id="ML736440">
    <property type="protein sequence ID" value="KAE8371307.1"/>
    <property type="molecule type" value="Genomic_DNA"/>
</dbReference>
<organism evidence="3 4">
    <name type="scientific">Aspergillus bertholletiae</name>
    <dbReference type="NCBI Taxonomy" id="1226010"/>
    <lineage>
        <taxon>Eukaryota</taxon>
        <taxon>Fungi</taxon>
        <taxon>Dikarya</taxon>
        <taxon>Ascomycota</taxon>
        <taxon>Pezizomycotina</taxon>
        <taxon>Eurotiomycetes</taxon>
        <taxon>Eurotiomycetidae</taxon>
        <taxon>Eurotiales</taxon>
        <taxon>Aspergillaceae</taxon>
        <taxon>Aspergillus</taxon>
        <taxon>Aspergillus subgen. Circumdati</taxon>
    </lineage>
</organism>
<dbReference type="OrthoDB" id="3649573at2759"/>
<gene>
    <name evidence="3" type="ORF">BDV26DRAFT_134832</name>
</gene>
<proteinExistence type="predicted"/>
<feature type="compositionally biased region" description="Polar residues" evidence="2">
    <location>
        <begin position="330"/>
        <end position="340"/>
    </location>
</feature>
<dbReference type="Proteomes" id="UP000326198">
    <property type="component" value="Unassembled WGS sequence"/>
</dbReference>
<evidence type="ECO:0000313" key="4">
    <source>
        <dbReference type="Proteomes" id="UP000326198"/>
    </source>
</evidence>
<feature type="coiled-coil region" evidence="1">
    <location>
        <begin position="72"/>
        <end position="99"/>
    </location>
</feature>
<name>A0A5N7AN69_9EURO</name>
<accession>A0A5N7AN69</accession>